<evidence type="ECO:0000256" key="6">
    <source>
        <dbReference type="ARBA" id="ARBA00022729"/>
    </source>
</evidence>
<evidence type="ECO:0000256" key="8">
    <source>
        <dbReference type="SAM" id="SignalP"/>
    </source>
</evidence>
<comment type="similarity">
    <text evidence="2">Belongs to the bacterial solute-binding protein 1 family.</text>
</comment>
<evidence type="ECO:0000256" key="2">
    <source>
        <dbReference type="ARBA" id="ARBA00008520"/>
    </source>
</evidence>
<evidence type="ECO:0000256" key="4">
    <source>
        <dbReference type="ARBA" id="ARBA00017470"/>
    </source>
</evidence>
<protein>
    <recommendedName>
        <fullName evidence="4">sn-glycerol-3-phosphate-binding periplasmic protein UgpB</fullName>
    </recommendedName>
</protein>
<dbReference type="NCBIfam" id="NF008211">
    <property type="entry name" value="PRK10974.1"/>
    <property type="match status" value="1"/>
</dbReference>
<dbReference type="AlphaFoldDB" id="A0A6L8WAM9"/>
<comment type="subunit">
    <text evidence="3">The complex is composed of two ATP-binding proteins (UgpC), two transmembrane proteins (UgpA and UgpE) and a solute-binding protein (UgpB).</text>
</comment>
<evidence type="ECO:0000256" key="3">
    <source>
        <dbReference type="ARBA" id="ARBA00011557"/>
    </source>
</evidence>
<feature type="chain" id="PRO_5027064121" description="sn-glycerol-3-phosphate-binding periplasmic protein UgpB" evidence="8">
    <location>
        <begin position="26"/>
        <end position="438"/>
    </location>
</feature>
<keyword evidence="6 8" id="KW-0732">Signal</keyword>
<evidence type="ECO:0000256" key="5">
    <source>
        <dbReference type="ARBA" id="ARBA00022448"/>
    </source>
</evidence>
<comment type="subcellular location">
    <subcellularLocation>
        <location evidence="1">Periplasm</location>
    </subcellularLocation>
</comment>
<evidence type="ECO:0000313" key="9">
    <source>
        <dbReference type="EMBL" id="MZR31714.1"/>
    </source>
</evidence>
<dbReference type="SUPFAM" id="SSF53850">
    <property type="entry name" value="Periplasmic binding protein-like II"/>
    <property type="match status" value="1"/>
</dbReference>
<proteinExistence type="inferred from homology"/>
<keyword evidence="5" id="KW-0813">Transport</keyword>
<keyword evidence="10" id="KW-1185">Reference proteome</keyword>
<dbReference type="PANTHER" id="PTHR43649:SF31">
    <property type="entry name" value="SN-GLYCEROL-3-PHOSPHATE-BINDING PERIPLASMIC PROTEIN UGPB"/>
    <property type="match status" value="1"/>
</dbReference>
<feature type="signal peptide" evidence="8">
    <location>
        <begin position="1"/>
        <end position="25"/>
    </location>
</feature>
<name>A0A6L8WAM9_9PROT</name>
<evidence type="ECO:0000256" key="7">
    <source>
        <dbReference type="ARBA" id="ARBA00034473"/>
    </source>
</evidence>
<dbReference type="InterPro" id="IPR050490">
    <property type="entry name" value="Bact_solute-bd_prot1"/>
</dbReference>
<sequence>MAIFKKLVLPAALAAFMSGTSVASAVTEIQWWHAMGGTNGERVNKIAEDFNATQSDFKVVPTFKGNYTETMTAAIAAFRAKKQPHIVQVFEVGTATMMAAKGAVYPVEQMMKDAGEPFDKSDYLPAVISYYQTSDGELLSMPFNSSTPVLWYNKDALDKAGVSKVPETWPEMKEASEKLVAAGYKCGFSFGWQSWVMIETFSAWHNIPMATEENGFKSTKTTFEFNNDIVKTHMKNLQDWQKGNLFVYGGRRGDSLPMFTNGECGMWMNSSAYYGSMKSQAKFNFGQAMLPYYPNVIDKPQNSIIGGATLWVLRGKQDNDYKGVAKFMTYLSSPEVQAWWHQETGYVPITTAAYELSKKQGFYESNPGTDTAIKQLSLNTPTPNSRGIRFGNFVQIRDIINEEMEAIWNGSKAPEQGMDDAAKRGDVLLRKFEEANES</sequence>
<comment type="function">
    <text evidence="7">Part of the ABC transporter complex UgpBAEC involved in sn-glycerol-3-phosphate (G3P) import. Binds G3P.</text>
</comment>
<comment type="caution">
    <text evidence="9">The sequence shown here is derived from an EMBL/GenBank/DDBJ whole genome shotgun (WGS) entry which is preliminary data.</text>
</comment>
<dbReference type="RefSeq" id="WP_161316190.1">
    <property type="nucleotide sequence ID" value="NZ_WTUW01000002.1"/>
</dbReference>
<dbReference type="PANTHER" id="PTHR43649">
    <property type="entry name" value="ARABINOSE-BINDING PROTEIN-RELATED"/>
    <property type="match status" value="1"/>
</dbReference>
<evidence type="ECO:0000256" key="1">
    <source>
        <dbReference type="ARBA" id="ARBA00004418"/>
    </source>
</evidence>
<dbReference type="EMBL" id="WTUW01000002">
    <property type="protein sequence ID" value="MZR31714.1"/>
    <property type="molecule type" value="Genomic_DNA"/>
</dbReference>
<dbReference type="Proteomes" id="UP000476030">
    <property type="component" value="Unassembled WGS sequence"/>
</dbReference>
<reference evidence="9 10" key="1">
    <citation type="submission" date="2019-12" db="EMBL/GenBank/DDBJ databases">
        <title>Snethiella sp. nov. sp. isolated from sea sand.</title>
        <authorList>
            <person name="Kim J."/>
            <person name="Jeong S.E."/>
            <person name="Jung H.S."/>
            <person name="Jeon C.O."/>
        </authorList>
    </citation>
    <scope>NUCLEOTIDE SEQUENCE [LARGE SCALE GENOMIC DNA]</scope>
    <source>
        <strain evidence="9 10">DP05</strain>
    </source>
</reference>
<dbReference type="InterPro" id="IPR006059">
    <property type="entry name" value="SBP"/>
</dbReference>
<organism evidence="9 10">
    <name type="scientific">Sneathiella litorea</name>
    <dbReference type="NCBI Taxonomy" id="2606216"/>
    <lineage>
        <taxon>Bacteria</taxon>
        <taxon>Pseudomonadati</taxon>
        <taxon>Pseudomonadota</taxon>
        <taxon>Alphaproteobacteria</taxon>
        <taxon>Sneathiellales</taxon>
        <taxon>Sneathiellaceae</taxon>
        <taxon>Sneathiella</taxon>
    </lineage>
</organism>
<gene>
    <name evidence="9" type="primary">ugpB</name>
    <name evidence="9" type="ORF">GQE98_13815</name>
</gene>
<dbReference type="GO" id="GO:0042597">
    <property type="term" value="C:periplasmic space"/>
    <property type="evidence" value="ECO:0007669"/>
    <property type="project" value="UniProtKB-SubCell"/>
</dbReference>
<dbReference type="CDD" id="cd14748">
    <property type="entry name" value="PBP2_UgpB"/>
    <property type="match status" value="1"/>
</dbReference>
<dbReference type="Gene3D" id="3.40.190.10">
    <property type="entry name" value="Periplasmic binding protein-like II"/>
    <property type="match status" value="2"/>
</dbReference>
<dbReference type="Pfam" id="PF13416">
    <property type="entry name" value="SBP_bac_8"/>
    <property type="match status" value="1"/>
</dbReference>
<evidence type="ECO:0000313" key="10">
    <source>
        <dbReference type="Proteomes" id="UP000476030"/>
    </source>
</evidence>
<accession>A0A6L8WAM9</accession>